<dbReference type="EMBL" id="SAVB01000023">
    <property type="protein sequence ID" value="RWR45748.1"/>
    <property type="molecule type" value="Genomic_DNA"/>
</dbReference>
<name>A0A443L9C1_9RHOB</name>
<dbReference type="PANTHER" id="PTHR23076:SF97">
    <property type="entry name" value="ATP-DEPENDENT ZINC METALLOPROTEASE YME1L1"/>
    <property type="match status" value="1"/>
</dbReference>
<dbReference type="Pfam" id="PF00004">
    <property type="entry name" value="AAA"/>
    <property type="match status" value="1"/>
</dbReference>
<dbReference type="PANTHER" id="PTHR23076">
    <property type="entry name" value="METALLOPROTEASE M41 FTSH"/>
    <property type="match status" value="1"/>
</dbReference>
<dbReference type="Gene3D" id="3.40.50.300">
    <property type="entry name" value="P-loop containing nucleotide triphosphate hydrolases"/>
    <property type="match status" value="1"/>
</dbReference>
<keyword evidence="1" id="KW-0547">Nucleotide-binding</keyword>
<reference evidence="3 4" key="1">
    <citation type="submission" date="2019-01" db="EMBL/GenBank/DDBJ databases">
        <title>Sinorhodobacter populi sp. nov. isolated from the symptomatic bark tissue of Populus euramericana canker.</title>
        <authorList>
            <person name="Xu G."/>
        </authorList>
    </citation>
    <scope>NUCLEOTIDE SEQUENCE [LARGE SCALE GENOMIC DNA]</scope>
    <source>
        <strain evidence="3 4">CCTCC AB2012026</strain>
    </source>
</reference>
<dbReference type="SMART" id="SM00382">
    <property type="entry name" value="AAA"/>
    <property type="match status" value="1"/>
</dbReference>
<gene>
    <name evidence="3" type="ORF">EOW65_16050</name>
</gene>
<dbReference type="InterPro" id="IPR000642">
    <property type="entry name" value="Peptidase_M41"/>
</dbReference>
<dbReference type="InterPro" id="IPR003959">
    <property type="entry name" value="ATPase_AAA_core"/>
</dbReference>
<comment type="caution">
    <text evidence="3">The sequence shown here is derived from an EMBL/GenBank/DDBJ whole genome shotgun (WGS) entry which is preliminary data.</text>
</comment>
<proteinExistence type="inferred from homology"/>
<dbReference type="GO" id="GO:0006508">
    <property type="term" value="P:proteolysis"/>
    <property type="evidence" value="ECO:0007669"/>
    <property type="project" value="InterPro"/>
</dbReference>
<feature type="domain" description="AAA+ ATPase" evidence="2">
    <location>
        <begin position="353"/>
        <end position="492"/>
    </location>
</feature>
<sequence>MNRRQPVPFPCHGGNDMPKISNTHPLWAPYARSLLRRLRQAEAESSFDPDIDAEGERIRPVFGGKTPSAAGLLGELEHSQHQDSRDIEDMRAAGIDGYAMDDRGSDRPKVVIAPDKILMTLRLAATFGSRERFGSALDQRACTVITGFEPIQLSGAATAIGRLFLPDGWTSQTRPPRHRDSAVLQLLRPTETGSNKITEHAIAKIEHEILAALARPYPLMILLPDTASLPANLRRVLPPALQLPPIDREIMLRLLGQTHSATGKVDRTLITPLLPENDALATMDMPSLMSALREPNAPAAARKLAALLAPMANASSDMTLAEIGGDSPAHRAAADLVADLTAWRQGTAHWSELSHALLLSGEPGTGKSVLARAIATSAGVPIVEASFGIWQSHGHLGDMLREMRRSFAEAIQRRPCVLFIDEIDAVGSRDSADRHATTYRAQVINQFLAEIDQLNRAEGVLLVGATNHPEALDPAILRPGRFDLHGVLGRPSLQQIRHMLRRALPEAGEADLQALAREVAGETPAAIDARLRAARSAARRAARCCDAAWIRASLPARDPQTQARDRRIALHECGHAIAATRLGAAPVHRIQLSANGGATSRPHLIREGTVAEFEAELTILLSGRAAERLVLGSISAGAGGGEGSDLHLATRLQLRIDREAGLGVNGGAWLGPADMRRLSPEERNRVRVRLDVFERRARQLLELQRDRLEKMADHLLHHRELNEEELKPWLADLGP</sequence>
<dbReference type="GO" id="GO:0004222">
    <property type="term" value="F:metalloendopeptidase activity"/>
    <property type="evidence" value="ECO:0007669"/>
    <property type="project" value="InterPro"/>
</dbReference>
<dbReference type="InterPro" id="IPR003593">
    <property type="entry name" value="AAA+_ATPase"/>
</dbReference>
<dbReference type="Proteomes" id="UP000286594">
    <property type="component" value="Unassembled WGS sequence"/>
</dbReference>
<dbReference type="PROSITE" id="PS00674">
    <property type="entry name" value="AAA"/>
    <property type="match status" value="1"/>
</dbReference>
<protein>
    <submittedName>
        <fullName evidence="3">AAA family ATPase</fullName>
    </submittedName>
</protein>
<evidence type="ECO:0000256" key="1">
    <source>
        <dbReference type="RuleBase" id="RU003651"/>
    </source>
</evidence>
<dbReference type="GO" id="GO:0004176">
    <property type="term" value="F:ATP-dependent peptidase activity"/>
    <property type="evidence" value="ECO:0007669"/>
    <property type="project" value="InterPro"/>
</dbReference>
<dbReference type="Gene3D" id="1.20.58.760">
    <property type="entry name" value="Peptidase M41"/>
    <property type="match status" value="1"/>
</dbReference>
<dbReference type="GO" id="GO:0005886">
    <property type="term" value="C:plasma membrane"/>
    <property type="evidence" value="ECO:0007669"/>
    <property type="project" value="TreeGrafter"/>
</dbReference>
<dbReference type="Pfam" id="PF01434">
    <property type="entry name" value="Peptidase_M41"/>
    <property type="match status" value="1"/>
</dbReference>
<comment type="similarity">
    <text evidence="1">Belongs to the AAA ATPase family.</text>
</comment>
<keyword evidence="4" id="KW-1185">Reference proteome</keyword>
<dbReference type="GO" id="GO:0005524">
    <property type="term" value="F:ATP binding"/>
    <property type="evidence" value="ECO:0007669"/>
    <property type="project" value="UniProtKB-KW"/>
</dbReference>
<dbReference type="GO" id="GO:0030163">
    <property type="term" value="P:protein catabolic process"/>
    <property type="evidence" value="ECO:0007669"/>
    <property type="project" value="TreeGrafter"/>
</dbReference>
<dbReference type="CDD" id="cd19481">
    <property type="entry name" value="RecA-like_protease"/>
    <property type="match status" value="1"/>
</dbReference>
<dbReference type="GO" id="GO:0016887">
    <property type="term" value="F:ATP hydrolysis activity"/>
    <property type="evidence" value="ECO:0007669"/>
    <property type="project" value="InterPro"/>
</dbReference>
<dbReference type="SUPFAM" id="SSF140990">
    <property type="entry name" value="FtsH protease domain-like"/>
    <property type="match status" value="1"/>
</dbReference>
<accession>A0A443L9C1</accession>
<evidence type="ECO:0000313" key="4">
    <source>
        <dbReference type="Proteomes" id="UP000286594"/>
    </source>
</evidence>
<organism evidence="3 4">
    <name type="scientific">Paenirhodobacter ferrireducens</name>
    <dbReference type="NCBI Taxonomy" id="1215032"/>
    <lineage>
        <taxon>Bacteria</taxon>
        <taxon>Pseudomonadati</taxon>
        <taxon>Pseudomonadota</taxon>
        <taxon>Alphaproteobacteria</taxon>
        <taxon>Rhodobacterales</taxon>
        <taxon>Rhodobacter group</taxon>
        <taxon>Paenirhodobacter</taxon>
    </lineage>
</organism>
<dbReference type="InterPro" id="IPR003960">
    <property type="entry name" value="ATPase_AAA_CS"/>
</dbReference>
<dbReference type="SUPFAM" id="SSF52540">
    <property type="entry name" value="P-loop containing nucleoside triphosphate hydrolases"/>
    <property type="match status" value="1"/>
</dbReference>
<evidence type="ECO:0000259" key="2">
    <source>
        <dbReference type="SMART" id="SM00382"/>
    </source>
</evidence>
<keyword evidence="1" id="KW-0067">ATP-binding</keyword>
<evidence type="ECO:0000313" key="3">
    <source>
        <dbReference type="EMBL" id="RWR45748.1"/>
    </source>
</evidence>
<dbReference type="OrthoDB" id="9809379at2"/>
<dbReference type="InterPro" id="IPR027417">
    <property type="entry name" value="P-loop_NTPase"/>
</dbReference>
<dbReference type="AlphaFoldDB" id="A0A443L9C1"/>
<dbReference type="InterPro" id="IPR037219">
    <property type="entry name" value="Peptidase_M41-like"/>
</dbReference>